<dbReference type="KEGG" id="pbf:CFX0092_A0124"/>
<protein>
    <recommendedName>
        <fullName evidence="5">DUF5666 domain-containing protein</fullName>
    </recommendedName>
</protein>
<keyword evidence="4" id="KW-1185">Reference proteome</keyword>
<evidence type="ECO:0000256" key="1">
    <source>
        <dbReference type="SAM" id="MobiDB-lite"/>
    </source>
</evidence>
<dbReference type="RefSeq" id="WP_197699829.1">
    <property type="nucleotide sequence ID" value="NZ_LN890655.1"/>
</dbReference>
<organism evidence="3 4">
    <name type="scientific">Candidatus Promineifilum breve</name>
    <dbReference type="NCBI Taxonomy" id="1806508"/>
    <lineage>
        <taxon>Bacteria</taxon>
        <taxon>Bacillati</taxon>
        <taxon>Chloroflexota</taxon>
        <taxon>Ardenticatenia</taxon>
        <taxon>Candidatus Promineifilales</taxon>
        <taxon>Candidatus Promineifilaceae</taxon>
        <taxon>Candidatus Promineifilum</taxon>
    </lineage>
</organism>
<feature type="signal peptide" evidence="2">
    <location>
        <begin position="1"/>
        <end position="20"/>
    </location>
</feature>
<name>A0A160T0P5_9CHLR</name>
<proteinExistence type="predicted"/>
<dbReference type="Proteomes" id="UP000215027">
    <property type="component" value="Chromosome I"/>
</dbReference>
<reference evidence="3" key="1">
    <citation type="submission" date="2016-01" db="EMBL/GenBank/DDBJ databases">
        <authorList>
            <person name="Mcilroy J.S."/>
            <person name="Karst M S."/>
            <person name="Albertsen M."/>
        </authorList>
    </citation>
    <scope>NUCLEOTIDE SEQUENCE</scope>
    <source>
        <strain evidence="3">Cfx-K</strain>
    </source>
</reference>
<feature type="chain" id="PRO_5008240515" description="DUF5666 domain-containing protein" evidence="2">
    <location>
        <begin position="21"/>
        <end position="209"/>
    </location>
</feature>
<sequence length="209" mass="21592">MKRLAWMIFLILALSGGLVACGGGGTETTVEPAVDETTTDTTAAEPAADEAAEPAEETAATEETAAEAEPPAEEAAAAEGAAEEAPVEGEAAGGDLIAGRPASGTDPDTGLEINPAAVVPGVDFIVRGEIVNANLTPQETPEFVVLAPSGTRFRIRSQHVKEIFYDDGTQPALHEFQRGVLLQATVRQEEDAGATITVNSTDLTLLHSE</sequence>
<dbReference type="EMBL" id="LN890655">
    <property type="protein sequence ID" value="CUS02005.2"/>
    <property type="molecule type" value="Genomic_DNA"/>
</dbReference>
<accession>A0A160T0P5</accession>
<evidence type="ECO:0000256" key="2">
    <source>
        <dbReference type="SAM" id="SignalP"/>
    </source>
</evidence>
<feature type="compositionally biased region" description="Acidic residues" evidence="1">
    <location>
        <begin position="47"/>
        <end position="72"/>
    </location>
</feature>
<gene>
    <name evidence="3" type="ORF">CFX0092_A0124</name>
</gene>
<dbReference type="PROSITE" id="PS51257">
    <property type="entry name" value="PROKAR_LIPOPROTEIN"/>
    <property type="match status" value="1"/>
</dbReference>
<keyword evidence="2" id="KW-0732">Signal</keyword>
<feature type="region of interest" description="Disordered" evidence="1">
    <location>
        <begin position="29"/>
        <end position="114"/>
    </location>
</feature>
<dbReference type="AlphaFoldDB" id="A0A160T0P5"/>
<evidence type="ECO:0000313" key="4">
    <source>
        <dbReference type="Proteomes" id="UP000215027"/>
    </source>
</evidence>
<evidence type="ECO:0000313" key="3">
    <source>
        <dbReference type="EMBL" id="CUS02005.2"/>
    </source>
</evidence>
<evidence type="ECO:0008006" key="5">
    <source>
        <dbReference type="Google" id="ProtNLM"/>
    </source>
</evidence>